<name>A0ABD0M2K5_9CAEN</name>
<dbReference type="AlphaFoldDB" id="A0ABD0M2K5"/>
<dbReference type="EMBL" id="JACVVK020000008">
    <property type="protein sequence ID" value="KAK7506134.1"/>
    <property type="molecule type" value="Genomic_DNA"/>
</dbReference>
<proteinExistence type="predicted"/>
<dbReference type="Proteomes" id="UP001519460">
    <property type="component" value="Unassembled WGS sequence"/>
</dbReference>
<protein>
    <submittedName>
        <fullName evidence="1">Uncharacterized protein</fullName>
    </submittedName>
</protein>
<organism evidence="1 2">
    <name type="scientific">Batillaria attramentaria</name>
    <dbReference type="NCBI Taxonomy" id="370345"/>
    <lineage>
        <taxon>Eukaryota</taxon>
        <taxon>Metazoa</taxon>
        <taxon>Spiralia</taxon>
        <taxon>Lophotrochozoa</taxon>
        <taxon>Mollusca</taxon>
        <taxon>Gastropoda</taxon>
        <taxon>Caenogastropoda</taxon>
        <taxon>Sorbeoconcha</taxon>
        <taxon>Cerithioidea</taxon>
        <taxon>Batillariidae</taxon>
        <taxon>Batillaria</taxon>
    </lineage>
</organism>
<gene>
    <name evidence="1" type="ORF">BaRGS_00002856</name>
</gene>
<evidence type="ECO:0000313" key="2">
    <source>
        <dbReference type="Proteomes" id="UP001519460"/>
    </source>
</evidence>
<sequence>MCSLSLPKENCGGGFSLHSLTEGEKRKKKRDIGVITAVRISRENCQRKPSSVTLLLTDAFTDETDKRFLSVPLDPCQSKTNGEIGVNAERINNNVGKLMLRM</sequence>
<keyword evidence="2" id="KW-1185">Reference proteome</keyword>
<accession>A0ABD0M2K5</accession>
<comment type="caution">
    <text evidence="1">The sequence shown here is derived from an EMBL/GenBank/DDBJ whole genome shotgun (WGS) entry which is preliminary data.</text>
</comment>
<evidence type="ECO:0000313" key="1">
    <source>
        <dbReference type="EMBL" id="KAK7506134.1"/>
    </source>
</evidence>
<reference evidence="1 2" key="1">
    <citation type="journal article" date="2023" name="Sci. Data">
        <title>Genome assembly of the Korean intertidal mud-creeper Batillaria attramentaria.</title>
        <authorList>
            <person name="Patra A.K."/>
            <person name="Ho P.T."/>
            <person name="Jun S."/>
            <person name="Lee S.J."/>
            <person name="Kim Y."/>
            <person name="Won Y.J."/>
        </authorList>
    </citation>
    <scope>NUCLEOTIDE SEQUENCE [LARGE SCALE GENOMIC DNA]</scope>
    <source>
        <strain evidence="1">Wonlab-2016</strain>
    </source>
</reference>